<evidence type="ECO:0000256" key="1">
    <source>
        <dbReference type="SAM" id="SignalP"/>
    </source>
</evidence>
<dbReference type="EMBL" id="BPLQ01012525">
    <property type="protein sequence ID" value="GIY66081.1"/>
    <property type="molecule type" value="Genomic_DNA"/>
</dbReference>
<sequence length="255" mass="28858">MMLPVYPGPLAVLLLVGIASPVAMAAATTPTAKNIVKVTDKFSKSSSFLKILYPQGMGESEIPQCDQWSVCNRLDTYSRPWVERLCTCRNGQTCSTSLRPDDGHTLVDKARQYKVCESVDHLPTCRFFKDITWTHIMTSDKKFQQKIHCKCPENSTTYISGHDVRTTTQGLKYYFHFSCSPESGMRCRRKEPCRLFTVRKRFPVEEVTTSTLCRCPPKTSCPAHHTEPYVLADFDANRPRDGTRTYSGFCGTSEL</sequence>
<feature type="chain" id="PRO_5043697100" evidence="1">
    <location>
        <begin position="26"/>
        <end position="255"/>
    </location>
</feature>
<reference evidence="2 3" key="1">
    <citation type="submission" date="2021-06" db="EMBL/GenBank/DDBJ databases">
        <title>Caerostris darwini draft genome.</title>
        <authorList>
            <person name="Kono N."/>
            <person name="Arakawa K."/>
        </authorList>
    </citation>
    <scope>NUCLEOTIDE SEQUENCE [LARGE SCALE GENOMIC DNA]</scope>
</reference>
<evidence type="ECO:0000313" key="3">
    <source>
        <dbReference type="Proteomes" id="UP001054837"/>
    </source>
</evidence>
<organism evidence="2 3">
    <name type="scientific">Caerostris darwini</name>
    <dbReference type="NCBI Taxonomy" id="1538125"/>
    <lineage>
        <taxon>Eukaryota</taxon>
        <taxon>Metazoa</taxon>
        <taxon>Ecdysozoa</taxon>
        <taxon>Arthropoda</taxon>
        <taxon>Chelicerata</taxon>
        <taxon>Arachnida</taxon>
        <taxon>Araneae</taxon>
        <taxon>Araneomorphae</taxon>
        <taxon>Entelegynae</taxon>
        <taxon>Araneoidea</taxon>
        <taxon>Araneidae</taxon>
        <taxon>Caerostris</taxon>
    </lineage>
</organism>
<accession>A0AAV4V711</accession>
<dbReference type="Gene3D" id="2.20.20.150">
    <property type="match status" value="1"/>
</dbReference>
<proteinExistence type="predicted"/>
<gene>
    <name evidence="2" type="primary">aos</name>
    <name evidence="2" type="ORF">CDAR_86921</name>
</gene>
<evidence type="ECO:0000313" key="2">
    <source>
        <dbReference type="EMBL" id="GIY66081.1"/>
    </source>
</evidence>
<dbReference type="Proteomes" id="UP001054837">
    <property type="component" value="Unassembled WGS sequence"/>
</dbReference>
<dbReference type="Pfam" id="PF11581">
    <property type="entry name" value="Argos"/>
    <property type="match status" value="1"/>
</dbReference>
<name>A0AAV4V711_9ARAC</name>
<dbReference type="Gene3D" id="2.20.20.160">
    <property type="match status" value="2"/>
</dbReference>
<protein>
    <submittedName>
        <fullName evidence="2">Protein giant-lens</fullName>
    </submittedName>
</protein>
<feature type="signal peptide" evidence="1">
    <location>
        <begin position="1"/>
        <end position="25"/>
    </location>
</feature>
<keyword evidence="1" id="KW-0732">Signal</keyword>
<dbReference type="AlphaFoldDB" id="A0AAV4V711"/>
<dbReference type="InterPro" id="IPR021633">
    <property type="entry name" value="Argos"/>
</dbReference>
<keyword evidence="3" id="KW-1185">Reference proteome</keyword>
<comment type="caution">
    <text evidence="2">The sequence shown here is derived from an EMBL/GenBank/DDBJ whole genome shotgun (WGS) entry which is preliminary data.</text>
</comment>